<dbReference type="AlphaFoldDB" id="A0A420WPZ4"/>
<comment type="caution">
    <text evidence="1">The sequence shown here is derived from an EMBL/GenBank/DDBJ whole genome shotgun (WGS) entry which is preliminary data.</text>
</comment>
<proteinExistence type="predicted"/>
<evidence type="ECO:0000313" key="2">
    <source>
        <dbReference type="Proteomes" id="UP000277424"/>
    </source>
</evidence>
<name>A0A420WPZ4_9PROT</name>
<reference evidence="1 2" key="1">
    <citation type="submission" date="2018-10" db="EMBL/GenBank/DDBJ databases">
        <title>Comparative analysis of microorganisms from saline springs in Andes Mountain Range, Colombia.</title>
        <authorList>
            <person name="Rubin E."/>
        </authorList>
    </citation>
    <scope>NUCLEOTIDE SEQUENCE [LARGE SCALE GENOMIC DNA]</scope>
    <source>
        <strain evidence="1 2">USBA 36</strain>
    </source>
</reference>
<accession>A0A420WPZ4</accession>
<dbReference type="EMBL" id="RBIG01000001">
    <property type="protein sequence ID" value="RKQ73108.1"/>
    <property type="molecule type" value="Genomic_DNA"/>
</dbReference>
<dbReference type="RefSeq" id="WP_121217855.1">
    <property type="nucleotide sequence ID" value="NZ_RBIG01000001.1"/>
</dbReference>
<gene>
    <name evidence="1" type="ORF">BCL74_0881</name>
</gene>
<sequence>MGGKSSSSSSSSTTNVNTDARIAATDQAVVIGEGGSYSVVATDYGSVEAAIRTVEGSNATTQAALQASVDAANIAAAASSAALASNERATGRALDTVDKTVDESFDFVRAANEDALGLVDSVQRQAFDVAKVAQTSIADFADQALGRVDESMRDEAARSIDKLLSTASVVAIAAAAAYTLTRMR</sequence>
<protein>
    <recommendedName>
        <fullName evidence="3">Methyl-accepting chemotaxis protein</fullName>
    </recommendedName>
</protein>
<evidence type="ECO:0000313" key="1">
    <source>
        <dbReference type="EMBL" id="RKQ73108.1"/>
    </source>
</evidence>
<dbReference type="Proteomes" id="UP000277424">
    <property type="component" value="Unassembled WGS sequence"/>
</dbReference>
<evidence type="ECO:0008006" key="3">
    <source>
        <dbReference type="Google" id="ProtNLM"/>
    </source>
</evidence>
<organism evidence="1 2">
    <name type="scientific">Oceanibaculum indicum</name>
    <dbReference type="NCBI Taxonomy" id="526216"/>
    <lineage>
        <taxon>Bacteria</taxon>
        <taxon>Pseudomonadati</taxon>
        <taxon>Pseudomonadota</taxon>
        <taxon>Alphaproteobacteria</taxon>
        <taxon>Rhodospirillales</taxon>
        <taxon>Oceanibaculaceae</taxon>
        <taxon>Oceanibaculum</taxon>
    </lineage>
</organism>